<gene>
    <name evidence="12" type="primary">ZC3H12D</name>
</gene>
<dbReference type="HOGENOM" id="CLU_013020_0_0_1"/>
<dbReference type="EMBL" id="AFYH01046745">
    <property type="status" value="NOT_ANNOTATED_CDS"/>
    <property type="molecule type" value="Genomic_DNA"/>
</dbReference>
<dbReference type="Ensembl" id="ENSLACT00000019247.1">
    <property type="protein sequence ID" value="ENSLACP00000019114.1"/>
    <property type="gene ID" value="ENSLACG00000016816.1"/>
</dbReference>
<dbReference type="FunCoup" id="H3BB43">
    <property type="interactions" value="263"/>
</dbReference>
<evidence type="ECO:0000256" key="3">
    <source>
        <dbReference type="ARBA" id="ARBA00022722"/>
    </source>
</evidence>
<reference evidence="13" key="1">
    <citation type="submission" date="2011-08" db="EMBL/GenBank/DDBJ databases">
        <title>The draft genome of Latimeria chalumnae.</title>
        <authorList>
            <person name="Di Palma F."/>
            <person name="Alfoldi J."/>
            <person name="Johnson J."/>
            <person name="Berlin A."/>
            <person name="Gnerre S."/>
            <person name="Jaffe D."/>
            <person name="MacCallum I."/>
            <person name="Young S."/>
            <person name="Walker B.J."/>
            <person name="Lander E."/>
            <person name="Lindblad-Toh K."/>
        </authorList>
    </citation>
    <scope>NUCLEOTIDE SEQUENCE [LARGE SCALE GENOMIC DNA]</scope>
    <source>
        <strain evidence="13">Wild caught</strain>
    </source>
</reference>
<dbReference type="eggNOG" id="KOG3777">
    <property type="taxonomic scope" value="Eukaryota"/>
</dbReference>
<dbReference type="Pfam" id="PF18039">
    <property type="entry name" value="UBA_6"/>
    <property type="match status" value="1"/>
</dbReference>
<dbReference type="InterPro" id="IPR021869">
    <property type="entry name" value="RNase_Zc3h12_NYN"/>
</dbReference>
<evidence type="ECO:0000256" key="5">
    <source>
        <dbReference type="ARBA" id="ARBA00022759"/>
    </source>
</evidence>
<organism evidence="12 13">
    <name type="scientific">Latimeria chalumnae</name>
    <name type="common">Coelacanth</name>
    <dbReference type="NCBI Taxonomy" id="7897"/>
    <lineage>
        <taxon>Eukaryota</taxon>
        <taxon>Metazoa</taxon>
        <taxon>Chordata</taxon>
        <taxon>Craniata</taxon>
        <taxon>Vertebrata</taxon>
        <taxon>Euteleostomi</taxon>
        <taxon>Coelacanthiformes</taxon>
        <taxon>Coelacanthidae</taxon>
        <taxon>Latimeria</taxon>
    </lineage>
</organism>
<dbReference type="GeneTree" id="ENSGT00940000161388"/>
<dbReference type="Pfam" id="PF11977">
    <property type="entry name" value="RNase_Zc3h12a"/>
    <property type="match status" value="1"/>
</dbReference>
<dbReference type="GO" id="GO:0008270">
    <property type="term" value="F:zinc ion binding"/>
    <property type="evidence" value="ECO:0007669"/>
    <property type="project" value="UniProtKB-KW"/>
</dbReference>
<evidence type="ECO:0000256" key="7">
    <source>
        <dbReference type="ARBA" id="ARBA00022801"/>
    </source>
</evidence>
<dbReference type="EMBL" id="AFYH01046746">
    <property type="status" value="NOT_ANNOTATED_CDS"/>
    <property type="molecule type" value="Genomic_DNA"/>
</dbReference>
<name>H3BB43_LATCH</name>
<keyword evidence="3" id="KW-0540">Nuclease</keyword>
<comment type="similarity">
    <text evidence="2">Belongs to the ZC3H12 family.</text>
</comment>
<dbReference type="FunFam" id="3.40.50.11980:FF:000001">
    <property type="entry name" value="ZC3H12A isoform 1"/>
    <property type="match status" value="1"/>
</dbReference>
<evidence type="ECO:0000256" key="8">
    <source>
        <dbReference type="ARBA" id="ARBA00022833"/>
    </source>
</evidence>
<evidence type="ECO:0000313" key="12">
    <source>
        <dbReference type="Ensembl" id="ENSLACP00000019114.1"/>
    </source>
</evidence>
<evidence type="ECO:0000256" key="4">
    <source>
        <dbReference type="ARBA" id="ARBA00022723"/>
    </source>
</evidence>
<evidence type="ECO:0000259" key="11">
    <source>
        <dbReference type="PROSITE" id="PS50103"/>
    </source>
</evidence>
<feature type="zinc finger region" description="C3H1-type" evidence="10">
    <location>
        <begin position="272"/>
        <end position="292"/>
    </location>
</feature>
<dbReference type="Gene3D" id="3.40.50.11980">
    <property type="match status" value="1"/>
</dbReference>
<evidence type="ECO:0000256" key="6">
    <source>
        <dbReference type="ARBA" id="ARBA00022771"/>
    </source>
</evidence>
<dbReference type="EMBL" id="AFYH01046747">
    <property type="status" value="NOT_ANNOTATED_CDS"/>
    <property type="molecule type" value="Genomic_DNA"/>
</dbReference>
<dbReference type="CDD" id="cd18729">
    <property type="entry name" value="PIN_Zc3h12-like"/>
    <property type="match status" value="1"/>
</dbReference>
<dbReference type="InterPro" id="IPR051101">
    <property type="entry name" value="ZC3H12/N4BP1_RNase_Reg"/>
</dbReference>
<evidence type="ECO:0000256" key="9">
    <source>
        <dbReference type="ARBA" id="ARBA00022842"/>
    </source>
</evidence>
<dbReference type="InterPro" id="IPR000571">
    <property type="entry name" value="Znf_CCCH"/>
</dbReference>
<protein>
    <submittedName>
        <fullName evidence="12">Zinc finger CCCH-type containing 12D</fullName>
    </submittedName>
</protein>
<dbReference type="STRING" id="7897.ENSLACP00000019114"/>
<keyword evidence="8 10" id="KW-0862">Zinc</keyword>
<keyword evidence="5" id="KW-0255">Endonuclease</keyword>
<feature type="domain" description="C3H1-type" evidence="11">
    <location>
        <begin position="272"/>
        <end position="292"/>
    </location>
</feature>
<evidence type="ECO:0000256" key="1">
    <source>
        <dbReference type="ARBA" id="ARBA00001946"/>
    </source>
</evidence>
<dbReference type="GO" id="GO:0036464">
    <property type="term" value="C:cytoplasmic ribonucleoprotein granule"/>
    <property type="evidence" value="ECO:0007669"/>
    <property type="project" value="TreeGrafter"/>
</dbReference>
<keyword evidence="7" id="KW-0378">Hydrolase</keyword>
<keyword evidence="13" id="KW-1185">Reference proteome</keyword>
<dbReference type="GO" id="GO:0016787">
    <property type="term" value="F:hydrolase activity"/>
    <property type="evidence" value="ECO:0007669"/>
    <property type="project" value="UniProtKB-KW"/>
</dbReference>
<dbReference type="PANTHER" id="PTHR12876">
    <property type="entry name" value="N4BP1-RELATED"/>
    <property type="match status" value="1"/>
</dbReference>
<dbReference type="OMA" id="DWDDGAF"/>
<dbReference type="GO" id="GO:0004521">
    <property type="term" value="F:RNA endonuclease activity"/>
    <property type="evidence" value="ECO:0007669"/>
    <property type="project" value="TreeGrafter"/>
</dbReference>
<accession>H3BB43</accession>
<dbReference type="GO" id="GO:0005634">
    <property type="term" value="C:nucleus"/>
    <property type="evidence" value="ECO:0007669"/>
    <property type="project" value="TreeGrafter"/>
</dbReference>
<dbReference type="PROSITE" id="PS50103">
    <property type="entry name" value="ZF_C3H1"/>
    <property type="match status" value="1"/>
</dbReference>
<evidence type="ECO:0000256" key="10">
    <source>
        <dbReference type="PROSITE-ProRule" id="PRU00723"/>
    </source>
</evidence>
<keyword evidence="4 10" id="KW-0479">Metal-binding</keyword>
<keyword evidence="6 10" id="KW-0863">Zinc-finger</keyword>
<proteinExistence type="inferred from homology"/>
<evidence type="ECO:0000313" key="13">
    <source>
        <dbReference type="Proteomes" id="UP000008672"/>
    </source>
</evidence>
<dbReference type="InParanoid" id="H3BB43"/>
<reference evidence="12" key="3">
    <citation type="submission" date="2025-09" db="UniProtKB">
        <authorList>
            <consortium name="Ensembl"/>
        </authorList>
    </citation>
    <scope>IDENTIFICATION</scope>
</reference>
<keyword evidence="9" id="KW-0460">Magnesium</keyword>
<dbReference type="PANTHER" id="PTHR12876:SF11">
    <property type="entry name" value="RIBONUCLEASE ZC3H12D-RELATED"/>
    <property type="match status" value="1"/>
</dbReference>
<reference evidence="12" key="2">
    <citation type="submission" date="2025-08" db="UniProtKB">
        <authorList>
            <consortium name="Ensembl"/>
        </authorList>
    </citation>
    <scope>IDENTIFICATION</scope>
</reference>
<comment type="cofactor">
    <cofactor evidence="1">
        <name>Mg(2+)</name>
        <dbReference type="ChEBI" id="CHEBI:18420"/>
    </cofactor>
</comment>
<evidence type="ECO:0000256" key="2">
    <source>
        <dbReference type="ARBA" id="ARBA00010922"/>
    </source>
</evidence>
<dbReference type="Proteomes" id="UP000008672">
    <property type="component" value="Unassembled WGS sequence"/>
</dbReference>
<dbReference type="AlphaFoldDB" id="H3BB43"/>
<sequence>GGPERKSATPPEMEAYQTQIHFCRKLGYSEDSICKVLEKLGQGALTNDVLSELIKMGDRAGLVGDEATSSSPKLIARGCSFVESPEEKPETEDKDADPSSNLRSIIIDASNVAMSHGNKEVFSCRGILLAAQWFWDRGHRDIKAIVPSWRKEMSRPDTPITDQHLLEELEKKRILVYTPSRQLNGKRVVCYDDRYIVKLAYDIDGIIVSNDNYRDLQSEKPEWKRFIEQKLLMYSFVNDRFMPPDDPLGRRGPILDNFLRKKPNIPEHKRHICPYGKKCTYGSKCKFYHPERSNHSQLSVADELRAKTKISSAK</sequence>
<dbReference type="InterPro" id="IPR040546">
    <property type="entry name" value="Rege-1_UBA-like"/>
</dbReference>
<dbReference type="GO" id="GO:0003729">
    <property type="term" value="F:mRNA binding"/>
    <property type="evidence" value="ECO:0007669"/>
    <property type="project" value="TreeGrafter"/>
</dbReference>